<sequence>MCDETTQQGNYVVARSPQLTSFFPNPLSAGEGIKVAGPETHHRETKSRRENNMIKTLSRKRRDDSPPPQSRKPVRRRTALRTRRRSRPLSVLPAPSSTELCAAARRATISCGGTKASPASSALPPAPAPAWAHLPLRAGSDGIRTGADLAIADAATVSGTGRAADRAGAPTRPRPRPRPRRASSSCPHPPGARQGGRDLPRKGRRARARRARGSHRRRPQRHGSGREGVGGTS</sequence>
<name>C0PHU2_MAIZE</name>
<proteinExistence type="evidence at transcript level"/>
<evidence type="ECO:0000256" key="1">
    <source>
        <dbReference type="SAM" id="MobiDB-lite"/>
    </source>
</evidence>
<reference evidence="2" key="2">
    <citation type="submission" date="2012-06" db="EMBL/GenBank/DDBJ databases">
        <authorList>
            <person name="Yu Y."/>
            <person name="Currie J."/>
            <person name="Lomeli R."/>
            <person name="Angelova A."/>
            <person name="Collura K."/>
            <person name="Wissotski M."/>
            <person name="Campos D."/>
            <person name="Kudrna D."/>
            <person name="Golser W."/>
            <person name="Ashely E."/>
            <person name="Descour A."/>
            <person name="Fernandes J."/>
            <person name="Soderlund C."/>
            <person name="Walbot V."/>
        </authorList>
    </citation>
    <scope>NUCLEOTIDE SEQUENCE</scope>
    <source>
        <strain evidence="2">B73</strain>
    </source>
</reference>
<feature type="compositionally biased region" description="Basic residues" evidence="1">
    <location>
        <begin position="72"/>
        <end position="87"/>
    </location>
</feature>
<feature type="region of interest" description="Disordered" evidence="1">
    <location>
        <begin position="159"/>
        <end position="233"/>
    </location>
</feature>
<dbReference type="AlphaFoldDB" id="C0PHU2"/>
<reference evidence="2" key="1">
    <citation type="journal article" date="2009" name="PLoS Genet.">
        <title>Sequencing, mapping, and analysis of 27,455 maize full-length cDNAs.</title>
        <authorList>
            <person name="Soderlund C."/>
            <person name="Descour A."/>
            <person name="Kudrna D."/>
            <person name="Bomhoff M."/>
            <person name="Boyd L."/>
            <person name="Currie J."/>
            <person name="Angelova A."/>
            <person name="Collura K."/>
            <person name="Wissotski M."/>
            <person name="Ashley E."/>
            <person name="Morrow D."/>
            <person name="Fernandes J."/>
            <person name="Walbot V."/>
            <person name="Yu Y."/>
        </authorList>
    </citation>
    <scope>NUCLEOTIDE SEQUENCE</scope>
    <source>
        <strain evidence="2">B73</strain>
    </source>
</reference>
<organism evidence="2">
    <name type="scientific">Zea mays</name>
    <name type="common">Maize</name>
    <dbReference type="NCBI Taxonomy" id="4577"/>
    <lineage>
        <taxon>Eukaryota</taxon>
        <taxon>Viridiplantae</taxon>
        <taxon>Streptophyta</taxon>
        <taxon>Embryophyta</taxon>
        <taxon>Tracheophyta</taxon>
        <taxon>Spermatophyta</taxon>
        <taxon>Magnoliopsida</taxon>
        <taxon>Liliopsida</taxon>
        <taxon>Poales</taxon>
        <taxon>Poaceae</taxon>
        <taxon>PACMAD clade</taxon>
        <taxon>Panicoideae</taxon>
        <taxon>Andropogonodae</taxon>
        <taxon>Andropogoneae</taxon>
        <taxon>Tripsacinae</taxon>
        <taxon>Zea</taxon>
    </lineage>
</organism>
<evidence type="ECO:0000313" key="2">
    <source>
        <dbReference type="EMBL" id="ACN34758.1"/>
    </source>
</evidence>
<protein>
    <submittedName>
        <fullName evidence="2">Uncharacterized protein</fullName>
    </submittedName>
</protein>
<feature type="compositionally biased region" description="Basic and acidic residues" evidence="1">
    <location>
        <begin position="39"/>
        <end position="52"/>
    </location>
</feature>
<accession>C0PHU2</accession>
<feature type="region of interest" description="Disordered" evidence="1">
    <location>
        <begin position="23"/>
        <end position="93"/>
    </location>
</feature>
<dbReference type="EMBL" id="BT067861">
    <property type="protein sequence ID" value="ACN34758.1"/>
    <property type="molecule type" value="mRNA"/>
</dbReference>
<feature type="compositionally biased region" description="Basic residues" evidence="1">
    <location>
        <begin position="202"/>
        <end position="223"/>
    </location>
</feature>